<organism evidence="2">
    <name type="scientific">marine metagenome</name>
    <dbReference type="NCBI Taxonomy" id="408172"/>
    <lineage>
        <taxon>unclassified sequences</taxon>
        <taxon>metagenomes</taxon>
        <taxon>ecological metagenomes</taxon>
    </lineage>
</organism>
<dbReference type="Gene3D" id="1.20.1260.10">
    <property type="match status" value="1"/>
</dbReference>
<dbReference type="GO" id="GO:0016491">
    <property type="term" value="F:oxidoreductase activity"/>
    <property type="evidence" value="ECO:0007669"/>
    <property type="project" value="InterPro"/>
</dbReference>
<dbReference type="InterPro" id="IPR003251">
    <property type="entry name" value="Rr_diiron-bd_dom"/>
</dbReference>
<evidence type="ECO:0000313" key="2">
    <source>
        <dbReference type="EMBL" id="SVB13413.1"/>
    </source>
</evidence>
<dbReference type="SUPFAM" id="SSF47240">
    <property type="entry name" value="Ferritin-like"/>
    <property type="match status" value="1"/>
</dbReference>
<dbReference type="InterPro" id="IPR012347">
    <property type="entry name" value="Ferritin-like"/>
</dbReference>
<dbReference type="Pfam" id="PF02915">
    <property type="entry name" value="Rubrerythrin"/>
    <property type="match status" value="1"/>
</dbReference>
<feature type="non-terminal residue" evidence="2">
    <location>
        <position position="89"/>
    </location>
</feature>
<proteinExistence type="predicted"/>
<gene>
    <name evidence="2" type="ORF">METZ01_LOCUS166267</name>
</gene>
<dbReference type="InterPro" id="IPR009078">
    <property type="entry name" value="Ferritin-like_SF"/>
</dbReference>
<name>A0A382BJU1_9ZZZZ</name>
<dbReference type="EMBL" id="UINC01029899">
    <property type="protein sequence ID" value="SVB13413.1"/>
    <property type="molecule type" value="Genomic_DNA"/>
</dbReference>
<accession>A0A382BJU1</accession>
<reference evidence="2" key="1">
    <citation type="submission" date="2018-05" db="EMBL/GenBank/DDBJ databases">
        <authorList>
            <person name="Lanie J.A."/>
            <person name="Ng W.-L."/>
            <person name="Kazmierczak K.M."/>
            <person name="Andrzejewski T.M."/>
            <person name="Davidsen T.M."/>
            <person name="Wayne K.J."/>
            <person name="Tettelin H."/>
            <person name="Glass J.I."/>
            <person name="Rusch D."/>
            <person name="Podicherti R."/>
            <person name="Tsui H.-C.T."/>
            <person name="Winkler M.E."/>
        </authorList>
    </citation>
    <scope>NUCLEOTIDE SEQUENCE</scope>
</reference>
<sequence length="89" mass="10095">MESISKKSSNSFQCVDALEVSLSIEKQGFIYYDKAAKSATDPRVRAIFLRLANEEKEHIQSLQNKTRFIKPALANRAKSQASRTKSFIK</sequence>
<evidence type="ECO:0000259" key="1">
    <source>
        <dbReference type="Pfam" id="PF02915"/>
    </source>
</evidence>
<protein>
    <recommendedName>
        <fullName evidence="1">Rubrerythrin diiron-binding domain-containing protein</fullName>
    </recommendedName>
</protein>
<feature type="domain" description="Rubrerythrin diiron-binding" evidence="1">
    <location>
        <begin position="16"/>
        <end position="74"/>
    </location>
</feature>
<dbReference type="GO" id="GO:0046872">
    <property type="term" value="F:metal ion binding"/>
    <property type="evidence" value="ECO:0007669"/>
    <property type="project" value="InterPro"/>
</dbReference>
<dbReference type="AlphaFoldDB" id="A0A382BJU1"/>